<gene>
    <name evidence="2" type="ORF">AVDCRST_MAG68-1273</name>
</gene>
<feature type="region of interest" description="Disordered" evidence="1">
    <location>
        <begin position="304"/>
        <end position="348"/>
    </location>
</feature>
<organism evidence="2">
    <name type="scientific">uncultured Gemmatimonadota bacterium</name>
    <dbReference type="NCBI Taxonomy" id="203437"/>
    <lineage>
        <taxon>Bacteria</taxon>
        <taxon>Pseudomonadati</taxon>
        <taxon>Gemmatimonadota</taxon>
        <taxon>environmental samples</taxon>
    </lineage>
</organism>
<dbReference type="EMBL" id="CADCTW010000066">
    <property type="protein sequence ID" value="CAA9309971.1"/>
    <property type="molecule type" value="Genomic_DNA"/>
</dbReference>
<evidence type="ECO:0000313" key="2">
    <source>
        <dbReference type="EMBL" id="CAA9309971.1"/>
    </source>
</evidence>
<feature type="region of interest" description="Disordered" evidence="1">
    <location>
        <begin position="101"/>
        <end position="120"/>
    </location>
</feature>
<feature type="region of interest" description="Disordered" evidence="1">
    <location>
        <begin position="196"/>
        <end position="245"/>
    </location>
</feature>
<dbReference type="AlphaFoldDB" id="A0A6J4KNS1"/>
<protein>
    <submittedName>
        <fullName evidence="2">Predicted maltose transporter MalT</fullName>
    </submittedName>
</protein>
<feature type="region of interest" description="Disordered" evidence="1">
    <location>
        <begin position="411"/>
        <end position="470"/>
    </location>
</feature>
<evidence type="ECO:0000256" key="1">
    <source>
        <dbReference type="SAM" id="MobiDB-lite"/>
    </source>
</evidence>
<proteinExistence type="predicted"/>
<name>A0A6J4KNS1_9BACT</name>
<feature type="compositionally biased region" description="Basic and acidic residues" evidence="1">
    <location>
        <begin position="436"/>
        <end position="451"/>
    </location>
</feature>
<reference evidence="2" key="1">
    <citation type="submission" date="2020-02" db="EMBL/GenBank/DDBJ databases">
        <authorList>
            <person name="Meier V. D."/>
        </authorList>
    </citation>
    <scope>NUCLEOTIDE SEQUENCE</scope>
    <source>
        <strain evidence="2">AVDCRST_MAG68</strain>
    </source>
</reference>
<feature type="non-terminal residue" evidence="2">
    <location>
        <position position="470"/>
    </location>
</feature>
<sequence>DRETAPELLADVQHELRLPGHPVRLGASARQHVGRVRAAGRAAGRGAAAVAGGAGHGAPGAAHRGRDERPHLGAAGAAAALLPGGRHPGLHRPLLHAHLQRPLDGGGAALDPGRQHQHLDGAVPRLRGGQAEREPAHGRLRHAVVLHRGGRQLRQRPPLLLQLDGGDGEHAQRHPPVGEVLVPGGRGGLLPVGAVDGGHHHGAPPGGPGGVRAGAEPERDRDAVQRDRRGHPRHARDHEAARRGAGVHLAGPLLHVALFRPHGGAPRLRRHRSAVRALHAGDRVGGLRLRLLFHHLLPGGLRAAQAGGRHQPQDDARAGAGVRRGGAAERVPDPQPVPPPAEHGGGGDRVGVDPFHAVRHPFRGAPGGADGAVHGCLQLLHRHPGDRGVADLRPPDPRDVRPGQPGCFAVHGDAGRGQPAGGGRVRGPGTRRCRRPGCDACRDRRGRERALLRPGLRPARPEHRPRRRRL</sequence>
<accession>A0A6J4KNS1</accession>
<feature type="non-terminal residue" evidence="2">
    <location>
        <position position="1"/>
    </location>
</feature>
<feature type="compositionally biased region" description="Basic and acidic residues" evidence="1">
    <location>
        <begin position="215"/>
        <end position="227"/>
    </location>
</feature>